<dbReference type="EMBL" id="BTSX01000003">
    <property type="protein sequence ID" value="GMS87674.1"/>
    <property type="molecule type" value="Genomic_DNA"/>
</dbReference>
<sequence>EGLNDASSAHSLKDVAAIFADPALRKTLLLGMAAVQMTIPLWTLLFNSTDLLLDLDASKFVSQWTSSGMVVCYFFGSIIGSFLIDRIGRRTLLIPCSAASTACIAAVTAAFYLKPLV</sequence>
<name>A0AAV5T260_9BILA</name>
<feature type="transmembrane region" description="Helical" evidence="5">
    <location>
        <begin position="91"/>
        <end position="113"/>
    </location>
</feature>
<gene>
    <name evidence="6" type="ORF">PENTCL1PPCAC_9849</name>
</gene>
<dbReference type="InterPro" id="IPR005828">
    <property type="entry name" value="MFS_sugar_transport-like"/>
</dbReference>
<accession>A0AAV5T260</accession>
<comment type="subcellular location">
    <subcellularLocation>
        <location evidence="1">Membrane</location>
        <topology evidence="1">Multi-pass membrane protein</topology>
    </subcellularLocation>
</comment>
<dbReference type="Proteomes" id="UP001432027">
    <property type="component" value="Unassembled WGS sequence"/>
</dbReference>
<keyword evidence="4 5" id="KW-0472">Membrane</keyword>
<organism evidence="6 7">
    <name type="scientific">Pristionchus entomophagus</name>
    <dbReference type="NCBI Taxonomy" id="358040"/>
    <lineage>
        <taxon>Eukaryota</taxon>
        <taxon>Metazoa</taxon>
        <taxon>Ecdysozoa</taxon>
        <taxon>Nematoda</taxon>
        <taxon>Chromadorea</taxon>
        <taxon>Rhabditida</taxon>
        <taxon>Rhabditina</taxon>
        <taxon>Diplogasteromorpha</taxon>
        <taxon>Diplogasteroidea</taxon>
        <taxon>Neodiplogasteridae</taxon>
        <taxon>Pristionchus</taxon>
    </lineage>
</organism>
<protein>
    <recommendedName>
        <fullName evidence="8">Membrane transporter</fullName>
    </recommendedName>
</protein>
<dbReference type="InterPro" id="IPR005829">
    <property type="entry name" value="Sugar_transporter_CS"/>
</dbReference>
<keyword evidence="7" id="KW-1185">Reference proteome</keyword>
<dbReference type="AlphaFoldDB" id="A0AAV5T260"/>
<dbReference type="PANTHER" id="PTHR23503">
    <property type="entry name" value="SOLUTE CARRIER FAMILY 2"/>
    <property type="match status" value="1"/>
</dbReference>
<reference evidence="6" key="1">
    <citation type="submission" date="2023-10" db="EMBL/GenBank/DDBJ databases">
        <title>Genome assembly of Pristionchus species.</title>
        <authorList>
            <person name="Yoshida K."/>
            <person name="Sommer R.J."/>
        </authorList>
    </citation>
    <scope>NUCLEOTIDE SEQUENCE</scope>
    <source>
        <strain evidence="6">RS0144</strain>
    </source>
</reference>
<feature type="transmembrane region" description="Helical" evidence="5">
    <location>
        <begin position="28"/>
        <end position="46"/>
    </location>
</feature>
<keyword evidence="3 5" id="KW-1133">Transmembrane helix</keyword>
<dbReference type="PROSITE" id="PS00216">
    <property type="entry name" value="SUGAR_TRANSPORT_1"/>
    <property type="match status" value="1"/>
</dbReference>
<evidence type="ECO:0000256" key="4">
    <source>
        <dbReference type="ARBA" id="ARBA00023136"/>
    </source>
</evidence>
<dbReference type="GO" id="GO:0015149">
    <property type="term" value="F:hexose transmembrane transporter activity"/>
    <property type="evidence" value="ECO:0007669"/>
    <property type="project" value="TreeGrafter"/>
</dbReference>
<dbReference type="GO" id="GO:0016020">
    <property type="term" value="C:membrane"/>
    <property type="evidence" value="ECO:0007669"/>
    <property type="project" value="UniProtKB-SubCell"/>
</dbReference>
<comment type="caution">
    <text evidence="6">The sequence shown here is derived from an EMBL/GenBank/DDBJ whole genome shotgun (WGS) entry which is preliminary data.</text>
</comment>
<evidence type="ECO:0000256" key="2">
    <source>
        <dbReference type="ARBA" id="ARBA00022692"/>
    </source>
</evidence>
<dbReference type="Pfam" id="PF00083">
    <property type="entry name" value="Sugar_tr"/>
    <property type="match status" value="1"/>
</dbReference>
<keyword evidence="2 5" id="KW-0812">Transmembrane</keyword>
<dbReference type="InterPro" id="IPR036259">
    <property type="entry name" value="MFS_trans_sf"/>
</dbReference>
<evidence type="ECO:0000313" key="6">
    <source>
        <dbReference type="EMBL" id="GMS87674.1"/>
    </source>
</evidence>
<evidence type="ECO:0000256" key="5">
    <source>
        <dbReference type="SAM" id="Phobius"/>
    </source>
</evidence>
<proteinExistence type="predicted"/>
<dbReference type="InterPro" id="IPR045263">
    <property type="entry name" value="GLUT"/>
</dbReference>
<evidence type="ECO:0008006" key="8">
    <source>
        <dbReference type="Google" id="ProtNLM"/>
    </source>
</evidence>
<feature type="non-terminal residue" evidence="6">
    <location>
        <position position="117"/>
    </location>
</feature>
<dbReference type="Gene3D" id="1.20.1250.20">
    <property type="entry name" value="MFS general substrate transporter like domains"/>
    <property type="match status" value="1"/>
</dbReference>
<dbReference type="SUPFAM" id="SSF103473">
    <property type="entry name" value="MFS general substrate transporter"/>
    <property type="match status" value="1"/>
</dbReference>
<feature type="transmembrane region" description="Helical" evidence="5">
    <location>
        <begin position="66"/>
        <end position="84"/>
    </location>
</feature>
<evidence type="ECO:0000256" key="1">
    <source>
        <dbReference type="ARBA" id="ARBA00004141"/>
    </source>
</evidence>
<dbReference type="PANTHER" id="PTHR23503:SF29">
    <property type="entry name" value="MAJOR FACILITATOR SUPERFAMILY (MFS) PROFILE DOMAIN-CONTAINING PROTEIN"/>
    <property type="match status" value="1"/>
</dbReference>
<feature type="non-terminal residue" evidence="6">
    <location>
        <position position="1"/>
    </location>
</feature>
<evidence type="ECO:0000256" key="3">
    <source>
        <dbReference type="ARBA" id="ARBA00022989"/>
    </source>
</evidence>
<evidence type="ECO:0000313" key="7">
    <source>
        <dbReference type="Proteomes" id="UP001432027"/>
    </source>
</evidence>